<feature type="region of interest" description="Disordered" evidence="1">
    <location>
        <begin position="1"/>
        <end position="84"/>
    </location>
</feature>
<evidence type="ECO:0000313" key="4">
    <source>
        <dbReference type="Proteomes" id="UP000054010"/>
    </source>
</evidence>
<name>E1IFX4_9CHLR</name>
<gene>
    <name evidence="3" type="ORF">OSCT_2225</name>
</gene>
<organism evidence="3 4">
    <name type="scientific">Oscillochloris trichoides DG-6</name>
    <dbReference type="NCBI Taxonomy" id="765420"/>
    <lineage>
        <taxon>Bacteria</taxon>
        <taxon>Bacillati</taxon>
        <taxon>Chloroflexota</taxon>
        <taxon>Chloroflexia</taxon>
        <taxon>Chloroflexales</taxon>
        <taxon>Chloroflexineae</taxon>
        <taxon>Oscillochloridaceae</taxon>
        <taxon>Oscillochloris</taxon>
    </lineage>
</organism>
<feature type="transmembrane region" description="Helical" evidence="2">
    <location>
        <begin position="101"/>
        <end position="119"/>
    </location>
</feature>
<dbReference type="eggNOG" id="ENOG502ZTIR">
    <property type="taxonomic scope" value="Bacteria"/>
</dbReference>
<keyword evidence="2" id="KW-0472">Membrane</keyword>
<dbReference type="STRING" id="765420.OSCT_2225"/>
<dbReference type="Proteomes" id="UP000054010">
    <property type="component" value="Unassembled WGS sequence"/>
</dbReference>
<reference evidence="3 4" key="1">
    <citation type="journal article" date="2011" name="J. Bacteriol.">
        <title>Draft genome sequence of the anoxygenic filamentous phototrophic bacterium Oscillochloris trichoides subsp. DG-6.</title>
        <authorList>
            <person name="Kuznetsov B.B."/>
            <person name="Ivanovsky R.N."/>
            <person name="Keppen O.I."/>
            <person name="Sukhacheva M.V."/>
            <person name="Bumazhkin B.K."/>
            <person name="Patutina E.O."/>
            <person name="Beletsky A.V."/>
            <person name="Mardanov A.V."/>
            <person name="Baslerov R.V."/>
            <person name="Panteleeva A.N."/>
            <person name="Kolganova T.V."/>
            <person name="Ravin N.V."/>
            <person name="Skryabin K.G."/>
        </authorList>
    </citation>
    <scope>NUCLEOTIDE SEQUENCE [LARGE SCALE GENOMIC DNA]</scope>
    <source>
        <strain evidence="3 4">DG-6</strain>
    </source>
</reference>
<evidence type="ECO:0000256" key="2">
    <source>
        <dbReference type="SAM" id="Phobius"/>
    </source>
</evidence>
<evidence type="ECO:0000256" key="1">
    <source>
        <dbReference type="SAM" id="MobiDB-lite"/>
    </source>
</evidence>
<evidence type="ECO:0000313" key="3">
    <source>
        <dbReference type="EMBL" id="EFO79932.1"/>
    </source>
</evidence>
<keyword evidence="2" id="KW-0812">Transmembrane</keyword>
<proteinExistence type="predicted"/>
<feature type="compositionally biased region" description="Basic and acidic residues" evidence="1">
    <location>
        <begin position="1"/>
        <end position="10"/>
    </location>
</feature>
<keyword evidence="4" id="KW-1185">Reference proteome</keyword>
<evidence type="ECO:0008006" key="5">
    <source>
        <dbReference type="Google" id="ProtNLM"/>
    </source>
</evidence>
<accession>E1IFX4</accession>
<dbReference type="Gene3D" id="2.30.30.40">
    <property type="entry name" value="SH3 Domains"/>
    <property type="match status" value="1"/>
</dbReference>
<dbReference type="AlphaFoldDB" id="E1IFX4"/>
<feature type="compositionally biased region" description="Basic and acidic residues" evidence="1">
    <location>
        <begin position="30"/>
        <end position="44"/>
    </location>
</feature>
<keyword evidence="2" id="KW-1133">Transmembrane helix</keyword>
<sequence>MRTSMRKEEGGAPMSEGSERPQRNGTSRQAADEGGRGGARRTERLSAGNEEWNQREPVNPGWRSERVAGARTAQAARRGKAGLPRSPQEFQIWLQAGGWRYLAAIAGLLVVLLIALLAFGRNDQRTAGLGIEDQRAPTSIVGAMNDPIVQATLTPAPTVPTGPRIFVVTGTGDWGLFLRPDHNANNTPIISYPDGTRLEQVGEDFVGPDRIWRQVRAPDGNTGWVAAEFLTPVP</sequence>
<dbReference type="EMBL" id="ADVR01000096">
    <property type="protein sequence ID" value="EFO79932.1"/>
    <property type="molecule type" value="Genomic_DNA"/>
</dbReference>
<dbReference type="HOGENOM" id="CLU_1325517_0_0_0"/>
<protein>
    <recommendedName>
        <fullName evidence="5">SH3b domain-containing protein</fullName>
    </recommendedName>
</protein>
<comment type="caution">
    <text evidence="3">The sequence shown here is derived from an EMBL/GenBank/DDBJ whole genome shotgun (WGS) entry which is preliminary data.</text>
</comment>